<proteinExistence type="predicted"/>
<comment type="caution">
    <text evidence="1">The sequence shown here is derived from an EMBL/GenBank/DDBJ whole genome shotgun (WGS) entry which is preliminary data.</text>
</comment>
<gene>
    <name evidence="1" type="ORF">N7493_000998</name>
</gene>
<name>A0AAD6HXY9_9EURO</name>
<evidence type="ECO:0000313" key="2">
    <source>
        <dbReference type="Proteomes" id="UP001215712"/>
    </source>
</evidence>
<dbReference type="AlphaFoldDB" id="A0AAD6HXY9"/>
<dbReference type="Proteomes" id="UP001215712">
    <property type="component" value="Unassembled WGS sequence"/>
</dbReference>
<sequence length="210" mass="24285">MTDEILWLRTCYDPSTEDSWASIQSYFEHDFWGTEPPIFNDPSLYNYGSNWEKFFLRFPQLLSNDQSVEEYDEYVDEALQEGIESESMDAQHAEENGYDPVEDANPWTCFYSEYLWRLVAGRIHIIDAKTLAKKGRHAGKVLVMWFDHCGRAIRSSRETLDGAAETAACFDYILRDRGCWVNAQIGDSYEWGAPLGPPYWHSGETDSESE</sequence>
<reference evidence="1" key="2">
    <citation type="submission" date="2023-01" db="EMBL/GenBank/DDBJ databases">
        <authorList>
            <person name="Petersen C."/>
        </authorList>
    </citation>
    <scope>NUCLEOTIDE SEQUENCE</scope>
    <source>
        <strain evidence="1">IBT 17514</strain>
    </source>
</reference>
<evidence type="ECO:0000313" key="1">
    <source>
        <dbReference type="EMBL" id="KAJ5741126.1"/>
    </source>
</evidence>
<dbReference type="EMBL" id="JAQJAN010000001">
    <property type="protein sequence ID" value="KAJ5741126.1"/>
    <property type="molecule type" value="Genomic_DNA"/>
</dbReference>
<accession>A0AAD6HXY9</accession>
<keyword evidence="2" id="KW-1185">Reference proteome</keyword>
<organism evidence="1 2">
    <name type="scientific">Penicillium malachiteum</name>
    <dbReference type="NCBI Taxonomy" id="1324776"/>
    <lineage>
        <taxon>Eukaryota</taxon>
        <taxon>Fungi</taxon>
        <taxon>Dikarya</taxon>
        <taxon>Ascomycota</taxon>
        <taxon>Pezizomycotina</taxon>
        <taxon>Eurotiomycetes</taxon>
        <taxon>Eurotiomycetidae</taxon>
        <taxon>Eurotiales</taxon>
        <taxon>Aspergillaceae</taxon>
        <taxon>Penicillium</taxon>
    </lineage>
</organism>
<protein>
    <submittedName>
        <fullName evidence="1">Uncharacterized protein</fullName>
    </submittedName>
</protein>
<reference evidence="1" key="1">
    <citation type="journal article" date="2023" name="IMA Fungus">
        <title>Comparative genomic study of the Penicillium genus elucidates a diverse pangenome and 15 lateral gene transfer events.</title>
        <authorList>
            <person name="Petersen C."/>
            <person name="Sorensen T."/>
            <person name="Nielsen M.R."/>
            <person name="Sondergaard T.E."/>
            <person name="Sorensen J.L."/>
            <person name="Fitzpatrick D.A."/>
            <person name="Frisvad J.C."/>
            <person name="Nielsen K.L."/>
        </authorList>
    </citation>
    <scope>NUCLEOTIDE SEQUENCE</scope>
    <source>
        <strain evidence="1">IBT 17514</strain>
    </source>
</reference>